<dbReference type="Gene3D" id="1.10.418.10">
    <property type="entry name" value="Calponin-like domain"/>
    <property type="match status" value="1"/>
</dbReference>
<accession>A0ABM1MW64</accession>
<dbReference type="PROSITE" id="PS50021">
    <property type="entry name" value="CH"/>
    <property type="match status" value="1"/>
</dbReference>
<reference evidence="3" key="1">
    <citation type="submission" date="2025-08" db="UniProtKB">
        <authorList>
            <consortium name="RefSeq"/>
        </authorList>
    </citation>
    <scope>IDENTIFICATION</scope>
    <source>
        <tissue evidence="3">Whole Larva</tissue>
    </source>
</reference>
<dbReference type="GeneID" id="108564322"/>
<evidence type="ECO:0000313" key="3">
    <source>
        <dbReference type="RefSeq" id="XP_017778814.1"/>
    </source>
</evidence>
<dbReference type="SMART" id="SM00033">
    <property type="entry name" value="CH"/>
    <property type="match status" value="1"/>
</dbReference>
<dbReference type="PRINTS" id="PR00888">
    <property type="entry name" value="SM22CALPONIN"/>
</dbReference>
<evidence type="ECO:0000259" key="1">
    <source>
        <dbReference type="PROSITE" id="PS50021"/>
    </source>
</evidence>
<evidence type="ECO:0000313" key="2">
    <source>
        <dbReference type="Proteomes" id="UP000695000"/>
    </source>
</evidence>
<dbReference type="InterPro" id="IPR036872">
    <property type="entry name" value="CH_dom_sf"/>
</dbReference>
<dbReference type="SUPFAM" id="SSF47576">
    <property type="entry name" value="Calponin-homology domain, CH-domain"/>
    <property type="match status" value="1"/>
</dbReference>
<dbReference type="PANTHER" id="PTHR47385">
    <property type="entry name" value="CALPONIN"/>
    <property type="match status" value="1"/>
</dbReference>
<dbReference type="InterPro" id="IPR003096">
    <property type="entry name" value="SM22_calponin"/>
</dbReference>
<dbReference type="Proteomes" id="UP000695000">
    <property type="component" value="Unplaced"/>
</dbReference>
<dbReference type="InterPro" id="IPR050606">
    <property type="entry name" value="Calponin-like"/>
</dbReference>
<dbReference type="RefSeq" id="XP_017778814.1">
    <property type="nucleotide sequence ID" value="XM_017923325.1"/>
</dbReference>
<organism evidence="2 3">
    <name type="scientific">Nicrophorus vespilloides</name>
    <name type="common">Boreal carrion beetle</name>
    <dbReference type="NCBI Taxonomy" id="110193"/>
    <lineage>
        <taxon>Eukaryota</taxon>
        <taxon>Metazoa</taxon>
        <taxon>Ecdysozoa</taxon>
        <taxon>Arthropoda</taxon>
        <taxon>Hexapoda</taxon>
        <taxon>Insecta</taxon>
        <taxon>Pterygota</taxon>
        <taxon>Neoptera</taxon>
        <taxon>Endopterygota</taxon>
        <taxon>Coleoptera</taxon>
        <taxon>Polyphaga</taxon>
        <taxon>Staphyliniformia</taxon>
        <taxon>Silphidae</taxon>
        <taxon>Nicrophorinae</taxon>
        <taxon>Nicrophorus</taxon>
    </lineage>
</organism>
<protein>
    <submittedName>
        <fullName evidence="3">Muscle-specific protein 20-like</fullName>
    </submittedName>
</protein>
<proteinExistence type="predicted"/>
<feature type="domain" description="Calponin-homology (CH)" evidence="1">
    <location>
        <begin position="5"/>
        <end position="111"/>
    </location>
</feature>
<dbReference type="Pfam" id="PF00307">
    <property type="entry name" value="CH"/>
    <property type="match status" value="1"/>
</dbReference>
<keyword evidence="2" id="KW-1185">Reference proteome</keyword>
<dbReference type="PANTHER" id="PTHR47385:SF24">
    <property type="entry name" value="MUSCLE-SPECIFIC PROTEIN 20"/>
    <property type="match status" value="1"/>
</dbReference>
<gene>
    <name evidence="3" type="primary">LOC108564322</name>
</gene>
<dbReference type="InterPro" id="IPR001715">
    <property type="entry name" value="CH_dom"/>
</dbReference>
<name>A0ABM1MW64_NICVS</name>
<sequence length="124" mass="14204">MQRDAQKEKQAQDWIVRILGPDAFPPGELYEDVLRDGIVLCQLMDRLAPGSVPIINPYGGEYKMLENIENFRAVLRIYGVADDDIFEASDLVDDNDLVKVTETIFALDKQINFHPEWKGPRIQK</sequence>